<accession>A0A3B0ZU36</accession>
<dbReference type="AlphaFoldDB" id="A0A3B0ZU36"/>
<gene>
    <name evidence="1" type="ORF">MNBD_GAMMA20-1956</name>
</gene>
<evidence type="ECO:0008006" key="2">
    <source>
        <dbReference type="Google" id="ProtNLM"/>
    </source>
</evidence>
<organism evidence="1">
    <name type="scientific">hydrothermal vent metagenome</name>
    <dbReference type="NCBI Taxonomy" id="652676"/>
    <lineage>
        <taxon>unclassified sequences</taxon>
        <taxon>metagenomes</taxon>
        <taxon>ecological metagenomes</taxon>
    </lineage>
</organism>
<evidence type="ECO:0000313" key="1">
    <source>
        <dbReference type="EMBL" id="VAW92720.1"/>
    </source>
</evidence>
<protein>
    <recommendedName>
        <fullName evidence="2">Type II toxin-antitoxin system prevent-host-death family antitoxin</fullName>
    </recommendedName>
</protein>
<reference evidence="1" key="1">
    <citation type="submission" date="2018-06" db="EMBL/GenBank/DDBJ databases">
        <authorList>
            <person name="Zhirakovskaya E."/>
        </authorList>
    </citation>
    <scope>NUCLEOTIDE SEQUENCE</scope>
</reference>
<name>A0A3B0ZU36_9ZZZZ</name>
<proteinExistence type="predicted"/>
<dbReference type="EMBL" id="UOFU01000004">
    <property type="protein sequence ID" value="VAW92720.1"/>
    <property type="molecule type" value="Genomic_DNA"/>
</dbReference>
<sequence>MAKPAHDAITATELVRNLSVAIDKVRMTGNSLYITKGSQTVAELSPPPKPGLPINKLADLLKSLPKLGDNASAMAKDLDNIRRQANLPENPWG</sequence>